<dbReference type="InterPro" id="IPR013087">
    <property type="entry name" value="Znf_C2H2_type"/>
</dbReference>
<dbReference type="GO" id="GO:0008270">
    <property type="term" value="F:zinc ion binding"/>
    <property type="evidence" value="ECO:0007669"/>
    <property type="project" value="UniProtKB-KW"/>
</dbReference>
<dbReference type="PANTHER" id="PTHR23235:SF60">
    <property type="entry name" value="STRIPE, ISOFORM D"/>
    <property type="match status" value="1"/>
</dbReference>
<dbReference type="PANTHER" id="PTHR23235">
    <property type="entry name" value="KRUEPPEL-LIKE TRANSCRIPTION FACTOR"/>
    <property type="match status" value="1"/>
</dbReference>
<dbReference type="WBParaSite" id="MCU_001239-RB">
    <property type="protein sequence ID" value="MCU_001239-RB"/>
    <property type="gene ID" value="MCU_001239"/>
</dbReference>
<dbReference type="AlphaFoldDB" id="A0A5K3EK91"/>
<evidence type="ECO:0000259" key="6">
    <source>
        <dbReference type="PROSITE" id="PS50157"/>
    </source>
</evidence>
<feature type="domain" description="C2H2-type" evidence="6">
    <location>
        <begin position="513"/>
        <end position="540"/>
    </location>
</feature>
<dbReference type="GO" id="GO:0000981">
    <property type="term" value="F:DNA-binding transcription factor activity, RNA polymerase II-specific"/>
    <property type="evidence" value="ECO:0007669"/>
    <property type="project" value="TreeGrafter"/>
</dbReference>
<keyword evidence="3" id="KW-0862">Zinc</keyword>
<feature type="region of interest" description="Disordered" evidence="5">
    <location>
        <begin position="641"/>
        <end position="665"/>
    </location>
</feature>
<sequence length="683" mass="72260">MESNAVQDTLTTSQIASVFNVSFESFHSGETPNTASDVRKFFPPEGAELLNTPTGTDIQGITKASRIFFPEDSGKKSSVPQNGPTLHTTETLLDIKSIKPERSPEQNQPIQLPKAATSMKKPMTDGTEALGTMTLPSDPAATSVPQSTASLSVPSTGTTSATTTAVTQVGVPSLSLPSKTQTEALQSVSEIPKSIIISATAGTPLDPLVTPTFDFSRVKPNQLQQQTQAAGTATTPFSFQLIQTPPGASPTMLSQVVTEAHNTLQSPAATGQPSSHIFDYPQFIGDFQNTTTPLFSPAIILNTQALLSPSAIDSDGQRAGTGGGSAMTFPSFLNAPGSTPIFSFLCSSPGAKGGQSLIYTPFATGQETTTTAGTPILFPATAFFSSSHSADSLLASSADQQPMEHSSGLPPASQVLNLTKPSVPDPAPPVENAAAPVLLDPPKAPQEKTVARNPPGRRTSRWAKPSASGGKNNKPASKEGAEKPHKCSDCPKSFSRSDELTRHRRIHTGAKPFQCTTCHRYFSRSDHLTTHRRTHTGEKPFSCEHCDHKFARSDEMKRHAKTHEKQANQALSGKIPSHSTVASRKKPRPLPHSLGNGRQPSIVAPTQTQQFIFLNGDDFSAASQGFQLDLGGRGDKASDFGALQPINCSAPPSSRSGSNSQPPSVEYLAQIQANSLSQQPPPM</sequence>
<dbReference type="SUPFAM" id="SSF57667">
    <property type="entry name" value="beta-beta-alpha zinc fingers"/>
    <property type="match status" value="2"/>
</dbReference>
<feature type="compositionally biased region" description="Polar residues" evidence="5">
    <location>
        <begin position="143"/>
        <end position="152"/>
    </location>
</feature>
<name>A0A5K3EK91_MESCO</name>
<dbReference type="Pfam" id="PF00096">
    <property type="entry name" value="zf-C2H2"/>
    <property type="match status" value="3"/>
</dbReference>
<keyword evidence="1" id="KW-0479">Metal-binding</keyword>
<accession>A0A5K3EK91</accession>
<feature type="region of interest" description="Disordered" evidence="5">
    <location>
        <begin position="560"/>
        <end position="601"/>
    </location>
</feature>
<dbReference type="PROSITE" id="PS50157">
    <property type="entry name" value="ZINC_FINGER_C2H2_2"/>
    <property type="match status" value="3"/>
</dbReference>
<feature type="region of interest" description="Disordered" evidence="5">
    <location>
        <begin position="394"/>
        <end position="500"/>
    </location>
</feature>
<feature type="compositionally biased region" description="Basic and acidic residues" evidence="5">
    <location>
        <begin position="476"/>
        <end position="500"/>
    </location>
</feature>
<proteinExistence type="predicted"/>
<evidence type="ECO:0000256" key="3">
    <source>
        <dbReference type="ARBA" id="ARBA00022833"/>
    </source>
</evidence>
<dbReference type="SMART" id="SM00355">
    <property type="entry name" value="ZnF_C2H2"/>
    <property type="match status" value="3"/>
</dbReference>
<reference evidence="7" key="1">
    <citation type="submission" date="2019-11" db="UniProtKB">
        <authorList>
            <consortium name="WormBaseParasite"/>
        </authorList>
    </citation>
    <scope>IDENTIFICATION</scope>
</reference>
<keyword evidence="2 4" id="KW-0863">Zinc-finger</keyword>
<feature type="compositionally biased region" description="Low complexity" evidence="5">
    <location>
        <begin position="649"/>
        <end position="664"/>
    </location>
</feature>
<dbReference type="Gene3D" id="3.30.160.60">
    <property type="entry name" value="Classic Zinc Finger"/>
    <property type="match status" value="3"/>
</dbReference>
<organism evidence="7">
    <name type="scientific">Mesocestoides corti</name>
    <name type="common">Flatworm</name>
    <dbReference type="NCBI Taxonomy" id="53468"/>
    <lineage>
        <taxon>Eukaryota</taxon>
        <taxon>Metazoa</taxon>
        <taxon>Spiralia</taxon>
        <taxon>Lophotrochozoa</taxon>
        <taxon>Platyhelminthes</taxon>
        <taxon>Cestoda</taxon>
        <taxon>Eucestoda</taxon>
        <taxon>Cyclophyllidea</taxon>
        <taxon>Mesocestoididae</taxon>
        <taxon>Mesocestoides</taxon>
    </lineage>
</organism>
<dbReference type="FunFam" id="3.30.160.60:FF:000515">
    <property type="entry name" value="early growth response protein 4"/>
    <property type="match status" value="1"/>
</dbReference>
<feature type="domain" description="C2H2-type" evidence="6">
    <location>
        <begin position="485"/>
        <end position="512"/>
    </location>
</feature>
<evidence type="ECO:0000256" key="4">
    <source>
        <dbReference type="PROSITE-ProRule" id="PRU00042"/>
    </source>
</evidence>
<feature type="domain" description="C2H2-type" evidence="6">
    <location>
        <begin position="541"/>
        <end position="568"/>
    </location>
</feature>
<feature type="compositionally biased region" description="Polar residues" evidence="5">
    <location>
        <begin position="567"/>
        <end position="582"/>
    </location>
</feature>
<evidence type="ECO:0000256" key="5">
    <source>
        <dbReference type="SAM" id="MobiDB-lite"/>
    </source>
</evidence>
<evidence type="ECO:0000313" key="7">
    <source>
        <dbReference type="WBParaSite" id="MCU_001239-RB"/>
    </source>
</evidence>
<evidence type="ECO:0000256" key="1">
    <source>
        <dbReference type="ARBA" id="ARBA00022723"/>
    </source>
</evidence>
<evidence type="ECO:0000256" key="2">
    <source>
        <dbReference type="ARBA" id="ARBA00022771"/>
    </source>
</evidence>
<protein>
    <submittedName>
        <fullName evidence="7">Early growth response protein</fullName>
    </submittedName>
</protein>
<dbReference type="GO" id="GO:0000978">
    <property type="term" value="F:RNA polymerase II cis-regulatory region sequence-specific DNA binding"/>
    <property type="evidence" value="ECO:0007669"/>
    <property type="project" value="TreeGrafter"/>
</dbReference>
<feature type="region of interest" description="Disordered" evidence="5">
    <location>
        <begin position="98"/>
        <end position="159"/>
    </location>
</feature>
<dbReference type="PROSITE" id="PS00028">
    <property type="entry name" value="ZINC_FINGER_C2H2_1"/>
    <property type="match status" value="3"/>
</dbReference>
<dbReference type="InterPro" id="IPR036236">
    <property type="entry name" value="Znf_C2H2_sf"/>
</dbReference>